<dbReference type="Gene3D" id="3.40.30.10">
    <property type="entry name" value="Glutaredoxin"/>
    <property type="match status" value="1"/>
</dbReference>
<evidence type="ECO:0000256" key="5">
    <source>
        <dbReference type="ARBA" id="ARBA00023284"/>
    </source>
</evidence>
<dbReference type="InterPro" id="IPR013766">
    <property type="entry name" value="Thioredoxin_domain"/>
</dbReference>
<dbReference type="SUPFAM" id="SSF52833">
    <property type="entry name" value="Thioredoxin-like"/>
    <property type="match status" value="1"/>
</dbReference>
<dbReference type="PANTHER" id="PTHR42852">
    <property type="entry name" value="THIOL:DISULFIDE INTERCHANGE PROTEIN DSBE"/>
    <property type="match status" value="1"/>
</dbReference>
<evidence type="ECO:0000313" key="8">
    <source>
        <dbReference type="EMBL" id="GHO95379.1"/>
    </source>
</evidence>
<dbReference type="GO" id="GO:0030313">
    <property type="term" value="C:cell envelope"/>
    <property type="evidence" value="ECO:0007669"/>
    <property type="project" value="UniProtKB-SubCell"/>
</dbReference>
<keyword evidence="2" id="KW-0201">Cytochrome c-type biogenesis</keyword>
<dbReference type="Proteomes" id="UP000597444">
    <property type="component" value="Unassembled WGS sequence"/>
</dbReference>
<evidence type="ECO:0000313" key="9">
    <source>
        <dbReference type="Proteomes" id="UP000597444"/>
    </source>
</evidence>
<evidence type="ECO:0000256" key="4">
    <source>
        <dbReference type="ARBA" id="ARBA00023157"/>
    </source>
</evidence>
<evidence type="ECO:0000256" key="1">
    <source>
        <dbReference type="ARBA" id="ARBA00004196"/>
    </source>
</evidence>
<evidence type="ECO:0000256" key="2">
    <source>
        <dbReference type="ARBA" id="ARBA00022748"/>
    </source>
</evidence>
<dbReference type="PROSITE" id="PS51352">
    <property type="entry name" value="THIOREDOXIN_2"/>
    <property type="match status" value="1"/>
</dbReference>
<comment type="caution">
    <text evidence="8">The sequence shown here is derived from an EMBL/GenBank/DDBJ whole genome shotgun (WGS) entry which is preliminary data.</text>
</comment>
<name>A0A8J3N1R1_9CHLR</name>
<proteinExistence type="predicted"/>
<dbReference type="GO" id="GO:0016209">
    <property type="term" value="F:antioxidant activity"/>
    <property type="evidence" value="ECO:0007669"/>
    <property type="project" value="InterPro"/>
</dbReference>
<keyword evidence="5" id="KW-0676">Redox-active center</keyword>
<organism evidence="8 9">
    <name type="scientific">Reticulibacter mediterranei</name>
    <dbReference type="NCBI Taxonomy" id="2778369"/>
    <lineage>
        <taxon>Bacteria</taxon>
        <taxon>Bacillati</taxon>
        <taxon>Chloroflexota</taxon>
        <taxon>Ktedonobacteria</taxon>
        <taxon>Ktedonobacterales</taxon>
        <taxon>Reticulibacteraceae</taxon>
        <taxon>Reticulibacter</taxon>
    </lineage>
</organism>
<keyword evidence="4" id="KW-1015">Disulfide bond</keyword>
<dbReference type="AlphaFoldDB" id="A0A8J3N1R1"/>
<evidence type="ECO:0000256" key="3">
    <source>
        <dbReference type="ARBA" id="ARBA00022968"/>
    </source>
</evidence>
<dbReference type="EMBL" id="BNJK01000001">
    <property type="protein sequence ID" value="GHO95379.1"/>
    <property type="molecule type" value="Genomic_DNA"/>
</dbReference>
<keyword evidence="3" id="KW-0735">Signal-anchor</keyword>
<keyword evidence="6" id="KW-0472">Membrane</keyword>
<dbReference type="GO" id="GO:0016491">
    <property type="term" value="F:oxidoreductase activity"/>
    <property type="evidence" value="ECO:0007669"/>
    <property type="project" value="InterPro"/>
</dbReference>
<feature type="domain" description="Thioredoxin" evidence="7">
    <location>
        <begin position="70"/>
        <end position="189"/>
    </location>
</feature>
<dbReference type="GO" id="GO:0017004">
    <property type="term" value="P:cytochrome complex assembly"/>
    <property type="evidence" value="ECO:0007669"/>
    <property type="project" value="UniProtKB-KW"/>
</dbReference>
<dbReference type="InterPro" id="IPR036249">
    <property type="entry name" value="Thioredoxin-like_sf"/>
</dbReference>
<dbReference type="Pfam" id="PF00578">
    <property type="entry name" value="AhpC-TSA"/>
    <property type="match status" value="1"/>
</dbReference>
<protein>
    <submittedName>
        <fullName evidence="8">Thiol:disulfide interchange protein</fullName>
    </submittedName>
</protein>
<evidence type="ECO:0000259" key="7">
    <source>
        <dbReference type="PROSITE" id="PS51352"/>
    </source>
</evidence>
<gene>
    <name evidence="8" type="ORF">KSF_054270</name>
</gene>
<reference evidence="8" key="1">
    <citation type="submission" date="2020-10" db="EMBL/GenBank/DDBJ databases">
        <title>Taxonomic study of unclassified bacteria belonging to the class Ktedonobacteria.</title>
        <authorList>
            <person name="Yabe S."/>
            <person name="Wang C.M."/>
            <person name="Zheng Y."/>
            <person name="Sakai Y."/>
            <person name="Cavaletti L."/>
            <person name="Monciardini P."/>
            <person name="Donadio S."/>
        </authorList>
    </citation>
    <scope>NUCLEOTIDE SEQUENCE</scope>
    <source>
        <strain evidence="8">ID150040</strain>
    </source>
</reference>
<keyword evidence="6" id="KW-0812">Transmembrane</keyword>
<evidence type="ECO:0000256" key="6">
    <source>
        <dbReference type="SAM" id="Phobius"/>
    </source>
</evidence>
<dbReference type="PANTHER" id="PTHR42852:SF6">
    <property type="entry name" value="THIOL:DISULFIDE INTERCHANGE PROTEIN DSBE"/>
    <property type="match status" value="1"/>
</dbReference>
<sequence length="189" mass="20987">MDMHDMTENSVEAAIPKKHSRKRRTVVFVTVTIMNGVLLTILGFALLTPAANQSQTTTSKNSFLGDVHSPLSGKPAPDFALSMLTKSNVIVHLTDFKGEVVVLNFWQSFCDPCNTEAPFLQKTWTQIHEQKIVFIGIDVPDTPAAARTFLQKYAITYPNLEDTLDGSISSRYSIDGFPETYFIDQNGIV</sequence>
<dbReference type="CDD" id="cd02966">
    <property type="entry name" value="TlpA_like_family"/>
    <property type="match status" value="1"/>
</dbReference>
<feature type="transmembrane region" description="Helical" evidence="6">
    <location>
        <begin position="26"/>
        <end position="47"/>
    </location>
</feature>
<keyword evidence="6" id="KW-1133">Transmembrane helix</keyword>
<dbReference type="InterPro" id="IPR050553">
    <property type="entry name" value="Thioredoxin_ResA/DsbE_sf"/>
</dbReference>
<dbReference type="InterPro" id="IPR000866">
    <property type="entry name" value="AhpC/TSA"/>
</dbReference>
<comment type="subcellular location">
    <subcellularLocation>
        <location evidence="1">Cell envelope</location>
    </subcellularLocation>
</comment>
<keyword evidence="9" id="KW-1185">Reference proteome</keyword>
<accession>A0A8J3N1R1</accession>